<dbReference type="EMBL" id="VIKR01000004">
    <property type="protein sequence ID" value="TQV72983.1"/>
    <property type="molecule type" value="Genomic_DNA"/>
</dbReference>
<organism evidence="2 3">
    <name type="scientific">Aliikangiella marina</name>
    <dbReference type="NCBI Taxonomy" id="1712262"/>
    <lineage>
        <taxon>Bacteria</taxon>
        <taxon>Pseudomonadati</taxon>
        <taxon>Pseudomonadota</taxon>
        <taxon>Gammaproteobacteria</taxon>
        <taxon>Oceanospirillales</taxon>
        <taxon>Pleioneaceae</taxon>
        <taxon>Aliikangiella</taxon>
    </lineage>
</organism>
<gene>
    <name evidence="2" type="ORF">FLL45_16100</name>
</gene>
<dbReference type="Pfam" id="PF13380">
    <property type="entry name" value="CoA_binding_2"/>
    <property type="match status" value="1"/>
</dbReference>
<keyword evidence="3" id="KW-1185">Reference proteome</keyword>
<dbReference type="InterPro" id="IPR036291">
    <property type="entry name" value="NAD(P)-bd_dom_sf"/>
</dbReference>
<dbReference type="SUPFAM" id="SSF51735">
    <property type="entry name" value="NAD(P)-binding Rossmann-fold domains"/>
    <property type="match status" value="1"/>
</dbReference>
<dbReference type="OrthoDB" id="9807426at2"/>
<comment type="caution">
    <text evidence="2">The sequence shown here is derived from an EMBL/GenBank/DDBJ whole genome shotgun (WGS) entry which is preliminary data.</text>
</comment>
<dbReference type="InterPro" id="IPR003781">
    <property type="entry name" value="CoA-bd"/>
</dbReference>
<accession>A0A545T6Y3</accession>
<dbReference type="Proteomes" id="UP000317839">
    <property type="component" value="Unassembled WGS sequence"/>
</dbReference>
<dbReference type="AlphaFoldDB" id="A0A545T6Y3"/>
<sequence>MIMATTVVLGASQNTARFSNRAISKLIALNHPVIPVSPKGGNIHGVTCVTSLEAVETHPDTVTIYVNPTLIEQEVDKIIALAPRRVIFNPGTESVMAIDKVKSAGIAVITDCTLVMLDSGRY</sequence>
<evidence type="ECO:0000313" key="3">
    <source>
        <dbReference type="Proteomes" id="UP000317839"/>
    </source>
</evidence>
<dbReference type="Gene3D" id="3.40.50.720">
    <property type="entry name" value="NAD(P)-binding Rossmann-like Domain"/>
    <property type="match status" value="1"/>
</dbReference>
<dbReference type="PANTHER" id="PTHR33303:SF2">
    <property type="entry name" value="COA-BINDING DOMAIN-CONTAINING PROTEIN"/>
    <property type="match status" value="1"/>
</dbReference>
<feature type="domain" description="CoA-binding" evidence="1">
    <location>
        <begin position="5"/>
        <end position="117"/>
    </location>
</feature>
<proteinExistence type="predicted"/>
<reference evidence="2 3" key="1">
    <citation type="submission" date="2019-06" db="EMBL/GenBank/DDBJ databases">
        <title>Draft genome of Aliikangiella marina GYP-15.</title>
        <authorList>
            <person name="Wang G."/>
        </authorList>
    </citation>
    <scope>NUCLEOTIDE SEQUENCE [LARGE SCALE GENOMIC DNA]</scope>
    <source>
        <strain evidence="2 3">GYP-15</strain>
    </source>
</reference>
<dbReference type="PANTHER" id="PTHR33303">
    <property type="entry name" value="CYTOPLASMIC PROTEIN-RELATED"/>
    <property type="match status" value="1"/>
</dbReference>
<name>A0A545T6Y3_9GAMM</name>
<evidence type="ECO:0000313" key="2">
    <source>
        <dbReference type="EMBL" id="TQV72983.1"/>
    </source>
</evidence>
<evidence type="ECO:0000259" key="1">
    <source>
        <dbReference type="Pfam" id="PF13380"/>
    </source>
</evidence>
<protein>
    <submittedName>
        <fullName evidence="2">CoA-binding protein</fullName>
    </submittedName>
</protein>